<feature type="domain" description="Cobalamin biosynthesis precorrin-8X methylmutase CobH/CbiC" evidence="5">
    <location>
        <begin position="16"/>
        <end position="207"/>
    </location>
</feature>
<dbReference type="Gene3D" id="3.40.50.10230">
    <property type="entry name" value="Cobalamin biosynthesis CobH/CbiC, precorrin-8X methylmutase"/>
    <property type="match status" value="1"/>
</dbReference>
<dbReference type="PANTHER" id="PTHR43588:SF1">
    <property type="entry name" value="COBALT-PRECORRIN-8 METHYLMUTASE"/>
    <property type="match status" value="1"/>
</dbReference>
<comment type="similarity">
    <text evidence="2">Belongs to the CobH/CbiC family.</text>
</comment>
<dbReference type="PANTHER" id="PTHR43588">
    <property type="entry name" value="COBALT-PRECORRIN-8 METHYLMUTASE"/>
    <property type="match status" value="1"/>
</dbReference>
<sequence length="212" mass="23704">MTIIPHYKYERNSPNIYANSFYIISKETNINKFDNKEQDIVIRMIHACGIIEIVDNIEFGYDFSNIAYKAIINGAHILCDTEMVSLGIIRNRLSNNKVICTLNDHNVKYLSKSIINTRSAASIYLWKKKIYRSIVVIGNAPTALFHLLELINDGWAHPYAIIGTPVGFVGAIESKEALANNLFNIPYVIVRGRMGGSAIAASIINALSIKNL</sequence>
<dbReference type="SUPFAM" id="SSF63965">
    <property type="entry name" value="Precorrin-8X methylmutase CbiC/CobH"/>
    <property type="match status" value="1"/>
</dbReference>
<reference evidence="7" key="1">
    <citation type="submission" date="2014-07" db="EMBL/GenBank/DDBJ databases">
        <authorList>
            <person name="Santos-Garcia D."/>
        </authorList>
    </citation>
    <scope>NUCLEOTIDE SEQUENCE [LARGE SCALE GENOMIC DNA]</scope>
</reference>
<dbReference type="UniPathway" id="UPA00148"/>
<comment type="pathway">
    <text evidence="1">Cofactor biosynthesis; adenosylcobalamin biosynthesis.</text>
</comment>
<keyword evidence="7" id="KW-1185">Reference proteome</keyword>
<dbReference type="GO" id="GO:0016993">
    <property type="term" value="F:precorrin-8X methylmutase activity"/>
    <property type="evidence" value="ECO:0007669"/>
    <property type="project" value="InterPro"/>
</dbReference>
<evidence type="ECO:0000313" key="7">
    <source>
        <dbReference type="Proteomes" id="UP000032420"/>
    </source>
</evidence>
<gene>
    <name evidence="6" type="primary">cobH</name>
    <name evidence="6" type="ORF">CEM_067</name>
</gene>
<dbReference type="PATRIC" id="fig|1495769.3.peg.61"/>
<evidence type="ECO:0000259" key="5">
    <source>
        <dbReference type="Pfam" id="PF02570"/>
    </source>
</evidence>
<organism evidence="6 7">
    <name type="scientific">Candidatus Johnevansia muelleri</name>
    <dbReference type="NCBI Taxonomy" id="1495769"/>
    <lineage>
        <taxon>Bacteria</taxon>
        <taxon>Pseudomonadati</taxon>
        <taxon>Pseudomonadota</taxon>
        <taxon>Gammaproteobacteria</taxon>
        <taxon>Candidatus Johnevansiales</taxon>
        <taxon>Candidatus Johnevansiaceae</taxon>
        <taxon>Candidatus Johnevansia</taxon>
    </lineage>
</organism>
<proteinExistence type="inferred from homology"/>
<dbReference type="STRING" id="1495769.CEM_067"/>
<evidence type="ECO:0000256" key="1">
    <source>
        <dbReference type="ARBA" id="ARBA00004953"/>
    </source>
</evidence>
<evidence type="ECO:0000256" key="4">
    <source>
        <dbReference type="ARBA" id="ARBA00023235"/>
    </source>
</evidence>
<protein>
    <submittedName>
        <fullName evidence="6">Precorrin-8X methylmutase</fullName>
        <ecNumber evidence="6">5.4.1.2</ecNumber>
    </submittedName>
</protein>
<accession>A0A078KHR4</accession>
<dbReference type="InterPro" id="IPR036588">
    <property type="entry name" value="CobH/CbiC_sf"/>
</dbReference>
<dbReference type="Pfam" id="PF02570">
    <property type="entry name" value="CbiC"/>
    <property type="match status" value="1"/>
</dbReference>
<dbReference type="AlphaFoldDB" id="A0A078KHR4"/>
<dbReference type="KEGG" id="eme:CEM_067"/>
<evidence type="ECO:0000256" key="3">
    <source>
        <dbReference type="ARBA" id="ARBA00022573"/>
    </source>
</evidence>
<dbReference type="Proteomes" id="UP000032420">
    <property type="component" value="Chromosome I"/>
</dbReference>
<dbReference type="GO" id="GO:0009236">
    <property type="term" value="P:cobalamin biosynthetic process"/>
    <property type="evidence" value="ECO:0007669"/>
    <property type="project" value="UniProtKB-UniPathway"/>
</dbReference>
<keyword evidence="4 6" id="KW-0413">Isomerase</keyword>
<dbReference type="HOGENOM" id="CLU_084703_0_0_6"/>
<dbReference type="EMBL" id="LM655252">
    <property type="protein sequence ID" value="CDZ16339.1"/>
    <property type="molecule type" value="Genomic_DNA"/>
</dbReference>
<keyword evidence="3" id="KW-0169">Cobalamin biosynthesis</keyword>
<dbReference type="OrthoDB" id="9780708at2"/>
<dbReference type="InterPro" id="IPR003722">
    <property type="entry name" value="Cbl_synth_CobH/CbiC"/>
</dbReference>
<dbReference type="EC" id="5.4.1.2" evidence="6"/>
<evidence type="ECO:0000313" key="6">
    <source>
        <dbReference type="EMBL" id="CDZ16339.1"/>
    </source>
</evidence>
<name>A0A078KHR4_9GAMM</name>
<evidence type="ECO:0000256" key="2">
    <source>
        <dbReference type="ARBA" id="ARBA00009774"/>
    </source>
</evidence>